<dbReference type="GO" id="GO:0003824">
    <property type="term" value="F:catalytic activity"/>
    <property type="evidence" value="ECO:0007669"/>
    <property type="project" value="UniProtKB-KW"/>
</dbReference>
<feature type="non-terminal residue" evidence="3">
    <location>
        <position position="1"/>
    </location>
</feature>
<dbReference type="SUPFAM" id="SSF56672">
    <property type="entry name" value="DNA/RNA polymerases"/>
    <property type="match status" value="1"/>
</dbReference>
<dbReference type="Pfam" id="PF00665">
    <property type="entry name" value="rve"/>
    <property type="match status" value="1"/>
</dbReference>
<dbReference type="EMBL" id="JAEPRE010000491">
    <property type="protein sequence ID" value="KAG2228417.1"/>
    <property type="molecule type" value="Genomic_DNA"/>
</dbReference>
<feature type="domain" description="Integrase catalytic" evidence="2">
    <location>
        <begin position="290"/>
        <end position="398"/>
    </location>
</feature>
<dbReference type="PANTHER" id="PTHR37984">
    <property type="entry name" value="PROTEIN CBG26694"/>
    <property type="match status" value="1"/>
</dbReference>
<organism evidence="3 4">
    <name type="scientific">Thamnidium elegans</name>
    <dbReference type="NCBI Taxonomy" id="101142"/>
    <lineage>
        <taxon>Eukaryota</taxon>
        <taxon>Fungi</taxon>
        <taxon>Fungi incertae sedis</taxon>
        <taxon>Mucoromycota</taxon>
        <taxon>Mucoromycotina</taxon>
        <taxon>Mucoromycetes</taxon>
        <taxon>Mucorales</taxon>
        <taxon>Mucorineae</taxon>
        <taxon>Mucoraceae</taxon>
        <taxon>Thamnidium</taxon>
    </lineage>
</organism>
<evidence type="ECO:0000259" key="2">
    <source>
        <dbReference type="PROSITE" id="PS50994"/>
    </source>
</evidence>
<evidence type="ECO:0000256" key="1">
    <source>
        <dbReference type="ARBA" id="ARBA00023268"/>
    </source>
</evidence>
<sequence>KLRNVKDLPSHWTEVHTIAVRNLQKALSSAPIIHAIDYKYPLHVATDASNTGISGVLYMKVDNEIRYVAMASRSLSGSELHFSTTRREILAVVYCFQRFSKWLVNKHFTLHVDHRSLIYLHSQQIPNHLLLTYYEVLFAFSYSVVHLPGHLNYIADAGSRLFSDDFQNLQGGKIVDEKEPFILTKRDKLLLAANKPPHAHIEKRVFKKKNTKRFKPQLNISSTFYKKALKQHARDYTQNETLIKHSSNNISTGSNNEPICNIIRETKSTSTKDTLINSALPGFHPFRSVLPSQPLDHWSIDLGTFNTTSASGNNYMLVMVDHFSRFTILRALPDKTSLTIAKELLNIFCLFSFPKVISHDNGSEFVNNIVSQLILLSGIDRRLSLPYTPMGNSVCERFLAMNSKYSKLHKSRPYAIVFNRQPNGFEDYSKVKHTLSTEKADTKLINDRLAFAQEVVIPEITKLIKETQDNDHARFEKTHRIIKDMYPIGSTVMIQNVHRTSKLQERYSGPFTISGYTKNKSYILTDPQ</sequence>
<evidence type="ECO:0000313" key="3">
    <source>
        <dbReference type="EMBL" id="KAG2228417.1"/>
    </source>
</evidence>
<proteinExistence type="predicted"/>
<dbReference type="AlphaFoldDB" id="A0A8H7SHT5"/>
<dbReference type="GO" id="GO:0003676">
    <property type="term" value="F:nucleic acid binding"/>
    <property type="evidence" value="ECO:0007669"/>
    <property type="project" value="InterPro"/>
</dbReference>
<dbReference type="InterPro" id="IPR041577">
    <property type="entry name" value="RT_RNaseH_2"/>
</dbReference>
<dbReference type="CDD" id="cd09274">
    <property type="entry name" value="RNase_HI_RT_Ty3"/>
    <property type="match status" value="1"/>
</dbReference>
<dbReference type="GO" id="GO:0005634">
    <property type="term" value="C:nucleus"/>
    <property type="evidence" value="ECO:0007669"/>
    <property type="project" value="UniProtKB-ARBA"/>
</dbReference>
<reference evidence="3" key="1">
    <citation type="submission" date="2021-01" db="EMBL/GenBank/DDBJ databases">
        <title>Metabolic potential, ecology and presence of endohyphal bacteria is reflected in genomic diversity of Mucoromycotina.</title>
        <authorList>
            <person name="Muszewska A."/>
            <person name="Okrasinska A."/>
            <person name="Steczkiewicz K."/>
            <person name="Drgas O."/>
            <person name="Orlowska M."/>
            <person name="Perlinska-Lenart U."/>
            <person name="Aleksandrzak-Piekarczyk T."/>
            <person name="Szatraj K."/>
            <person name="Zielenkiewicz U."/>
            <person name="Pilsyk S."/>
            <person name="Malc E."/>
            <person name="Mieczkowski P."/>
            <person name="Kruszewska J.S."/>
            <person name="Biernat P."/>
            <person name="Pawlowska J."/>
        </authorList>
    </citation>
    <scope>NUCLEOTIDE SEQUENCE</scope>
    <source>
        <strain evidence="3">WA0000018081</strain>
    </source>
</reference>
<feature type="non-terminal residue" evidence="3">
    <location>
        <position position="528"/>
    </location>
</feature>
<dbReference type="SUPFAM" id="SSF53098">
    <property type="entry name" value="Ribonuclease H-like"/>
    <property type="match status" value="1"/>
</dbReference>
<evidence type="ECO:0000313" key="4">
    <source>
        <dbReference type="Proteomes" id="UP000613177"/>
    </source>
</evidence>
<dbReference type="InterPro" id="IPR012337">
    <property type="entry name" value="RNaseH-like_sf"/>
</dbReference>
<dbReference type="PANTHER" id="PTHR37984:SF5">
    <property type="entry name" value="PROTEIN NYNRIN-LIKE"/>
    <property type="match status" value="1"/>
</dbReference>
<comment type="caution">
    <text evidence="3">The sequence shown here is derived from an EMBL/GenBank/DDBJ whole genome shotgun (WGS) entry which is preliminary data.</text>
</comment>
<protein>
    <recommendedName>
        <fullName evidence="2">Integrase catalytic domain-containing protein</fullName>
    </recommendedName>
</protein>
<dbReference type="GO" id="GO:0015074">
    <property type="term" value="P:DNA integration"/>
    <property type="evidence" value="ECO:0007669"/>
    <property type="project" value="InterPro"/>
</dbReference>
<dbReference type="Gene3D" id="3.10.20.370">
    <property type="match status" value="1"/>
</dbReference>
<keyword evidence="1" id="KW-0511">Multifunctional enzyme</keyword>
<dbReference type="InterPro" id="IPR001584">
    <property type="entry name" value="Integrase_cat-core"/>
</dbReference>
<dbReference type="Gene3D" id="3.30.420.10">
    <property type="entry name" value="Ribonuclease H-like superfamily/Ribonuclease H"/>
    <property type="match status" value="1"/>
</dbReference>
<dbReference type="Pfam" id="PF17919">
    <property type="entry name" value="RT_RNaseH_2"/>
    <property type="match status" value="1"/>
</dbReference>
<dbReference type="PROSITE" id="PS50994">
    <property type="entry name" value="INTEGRASE"/>
    <property type="match status" value="1"/>
</dbReference>
<dbReference type="InterPro" id="IPR050951">
    <property type="entry name" value="Retrovirus_Pol_polyprotein"/>
</dbReference>
<accession>A0A8H7SHT5</accession>
<keyword evidence="4" id="KW-1185">Reference proteome</keyword>
<name>A0A8H7SHT5_9FUNG</name>
<dbReference type="InterPro" id="IPR036397">
    <property type="entry name" value="RNaseH_sf"/>
</dbReference>
<gene>
    <name evidence="3" type="ORF">INT48_002888</name>
</gene>
<dbReference type="InterPro" id="IPR043502">
    <property type="entry name" value="DNA/RNA_pol_sf"/>
</dbReference>
<dbReference type="Proteomes" id="UP000613177">
    <property type="component" value="Unassembled WGS sequence"/>
</dbReference>